<dbReference type="InterPro" id="IPR045165">
    <property type="entry name" value="Nitrobindin"/>
</dbReference>
<evidence type="ECO:0000256" key="1">
    <source>
        <dbReference type="SAM" id="MobiDB-lite"/>
    </source>
</evidence>
<dbReference type="PANTHER" id="PTHR15854">
    <property type="entry name" value="THAP4 PROTEIN"/>
    <property type="match status" value="1"/>
</dbReference>
<evidence type="ECO:0000313" key="4">
    <source>
        <dbReference type="EMBL" id="KAL3069697.1"/>
    </source>
</evidence>
<protein>
    <recommendedName>
        <fullName evidence="3">THAP4-like heme-binding domain-containing protein</fullName>
    </recommendedName>
</protein>
<reference evidence="4 5" key="1">
    <citation type="submission" date="2024-10" db="EMBL/GenBank/DDBJ databases">
        <authorList>
            <person name="Kim D."/>
        </authorList>
    </citation>
    <scope>NUCLEOTIDE SEQUENCE [LARGE SCALE GENOMIC DNA]</scope>
    <source>
        <strain evidence="4">Taebaek</strain>
    </source>
</reference>
<feature type="signal peptide" evidence="2">
    <location>
        <begin position="1"/>
        <end position="26"/>
    </location>
</feature>
<organism evidence="4 5">
    <name type="scientific">Heterodera schachtii</name>
    <name type="common">Sugarbeet cyst nematode worm</name>
    <name type="synonym">Tylenchus schachtii</name>
    <dbReference type="NCBI Taxonomy" id="97005"/>
    <lineage>
        <taxon>Eukaryota</taxon>
        <taxon>Metazoa</taxon>
        <taxon>Ecdysozoa</taxon>
        <taxon>Nematoda</taxon>
        <taxon>Chromadorea</taxon>
        <taxon>Rhabditida</taxon>
        <taxon>Tylenchina</taxon>
        <taxon>Tylenchomorpha</taxon>
        <taxon>Tylenchoidea</taxon>
        <taxon>Heteroderidae</taxon>
        <taxon>Heteroderinae</taxon>
        <taxon>Heterodera</taxon>
    </lineage>
</organism>
<dbReference type="Proteomes" id="UP001620645">
    <property type="component" value="Unassembled WGS sequence"/>
</dbReference>
<dbReference type="InterPro" id="IPR014878">
    <property type="entry name" value="THAP4-like_heme-bd"/>
</dbReference>
<comment type="caution">
    <text evidence="4">The sequence shown here is derived from an EMBL/GenBank/DDBJ whole genome shotgun (WGS) entry which is preliminary data.</text>
</comment>
<proteinExistence type="predicted"/>
<accession>A0ABD2HQM9</accession>
<keyword evidence="5" id="KW-1185">Reference proteome</keyword>
<gene>
    <name evidence="4" type="ORF">niasHS_015931</name>
</gene>
<feature type="chain" id="PRO_5044837440" description="THAP4-like heme-binding domain-containing protein" evidence="2">
    <location>
        <begin position="27"/>
        <end position="296"/>
    </location>
</feature>
<evidence type="ECO:0000259" key="3">
    <source>
        <dbReference type="Pfam" id="PF08768"/>
    </source>
</evidence>
<evidence type="ECO:0000256" key="2">
    <source>
        <dbReference type="SAM" id="SignalP"/>
    </source>
</evidence>
<dbReference type="Pfam" id="PF08768">
    <property type="entry name" value="THAP4_heme-bd"/>
    <property type="match status" value="1"/>
</dbReference>
<sequence>MSTLSIRNSAILVHLCFGAILHFGSPELLPSPTDVTDKPSIIRYWTYPPSTKALPTTTTTTETTTTNTTTTTTTTMTTMTPRPPPKKCQDIDMNCFTWVAENPDSCEQDTEVLRLCRRSCQMCGKNYTVEVPDNEVEEMYDIRRVPAHLQRLAFLIGRWQSDFGGKADFPTIPRFTYGEKLDFSVSTHLKQSVLNYSAFAWDNSDLTELHSEHGFLLGWPNSSAVALNTVMSNGFVTVEKGEESDHSIRFELDQIGRINFSRDLPVRRVKNFLPIKIKLFSLGQMAKKRKNDAIEN</sequence>
<dbReference type="Gene3D" id="2.40.128.20">
    <property type="match status" value="1"/>
</dbReference>
<dbReference type="AlphaFoldDB" id="A0ABD2HQM9"/>
<dbReference type="CDD" id="cd07828">
    <property type="entry name" value="lipocalin_heme-bd-THAP4-like"/>
    <property type="match status" value="1"/>
</dbReference>
<feature type="compositionally biased region" description="Low complexity" evidence="1">
    <location>
        <begin position="56"/>
        <end position="80"/>
    </location>
</feature>
<feature type="domain" description="THAP4-like heme-binding" evidence="3">
    <location>
        <begin position="149"/>
        <end position="272"/>
    </location>
</feature>
<name>A0ABD2HQM9_HETSC</name>
<dbReference type="SUPFAM" id="SSF50814">
    <property type="entry name" value="Lipocalins"/>
    <property type="match status" value="1"/>
</dbReference>
<feature type="region of interest" description="Disordered" evidence="1">
    <location>
        <begin position="53"/>
        <end position="84"/>
    </location>
</feature>
<evidence type="ECO:0000313" key="5">
    <source>
        <dbReference type="Proteomes" id="UP001620645"/>
    </source>
</evidence>
<keyword evidence="2" id="KW-0732">Signal</keyword>
<dbReference type="EMBL" id="JBICCN010000427">
    <property type="protein sequence ID" value="KAL3069697.1"/>
    <property type="molecule type" value="Genomic_DNA"/>
</dbReference>
<dbReference type="InterPro" id="IPR012674">
    <property type="entry name" value="Calycin"/>
</dbReference>
<dbReference type="PANTHER" id="PTHR15854:SF2">
    <property type="entry name" value="MARVEL DOMAIN-CONTAINING PROTEIN-RELATED"/>
    <property type="match status" value="1"/>
</dbReference>